<dbReference type="InterPro" id="IPR007712">
    <property type="entry name" value="RelE/ParE_toxin"/>
</dbReference>
<dbReference type="RefSeq" id="WP_091788741.1">
    <property type="nucleotide sequence ID" value="NZ_FNDI01000035.1"/>
</dbReference>
<gene>
    <name evidence="3" type="ORF">SAMN04487926_13523</name>
</gene>
<organism evidence="3 4">
    <name type="scientific">Paraburkholderia steynii</name>
    <dbReference type="NCBI Taxonomy" id="1245441"/>
    <lineage>
        <taxon>Bacteria</taxon>
        <taxon>Pseudomonadati</taxon>
        <taxon>Pseudomonadota</taxon>
        <taxon>Betaproteobacteria</taxon>
        <taxon>Burkholderiales</taxon>
        <taxon>Burkholderiaceae</taxon>
        <taxon>Paraburkholderia</taxon>
    </lineage>
</organism>
<evidence type="ECO:0000256" key="2">
    <source>
        <dbReference type="PIRNR" id="PIRNR029218"/>
    </source>
</evidence>
<evidence type="ECO:0000313" key="4">
    <source>
        <dbReference type="Proteomes" id="UP000198900"/>
    </source>
</evidence>
<comment type="caution">
    <text evidence="3">The sequence shown here is derived from an EMBL/GenBank/DDBJ whole genome shotgun (WGS) entry which is preliminary data.</text>
</comment>
<keyword evidence="1" id="KW-1277">Toxin-antitoxin system</keyword>
<dbReference type="EMBL" id="FNDI01000035">
    <property type="protein sequence ID" value="SDJ15100.1"/>
    <property type="molecule type" value="Genomic_DNA"/>
</dbReference>
<comment type="similarity">
    <text evidence="2">Belongs to the RelE toxin family.</text>
</comment>
<dbReference type="AlphaFoldDB" id="A0A7Z7FN37"/>
<dbReference type="InterPro" id="IPR028344">
    <property type="entry name" value="ParE1/4"/>
</dbReference>
<dbReference type="Pfam" id="PF05016">
    <property type="entry name" value="ParE_toxin"/>
    <property type="match status" value="1"/>
</dbReference>
<sequence>MKEFVLSPAAELDLDDIWDYSVENWGIRQAERYIRMIQDTIVGLTDGTQPSQTASHVRPGYRSVLVGTHVLFFKETDSLIDVIRILHQRMDPSQRLSEHEFFGGPDR</sequence>
<reference evidence="3" key="1">
    <citation type="submission" date="2016-10" db="EMBL/GenBank/DDBJ databases">
        <authorList>
            <person name="Varghese N."/>
            <person name="Submissions S."/>
        </authorList>
    </citation>
    <scope>NUCLEOTIDE SEQUENCE [LARGE SCALE GENOMIC DNA]</scope>
    <source>
        <strain evidence="3">YR281</strain>
    </source>
</reference>
<proteinExistence type="inferred from homology"/>
<accession>A0A7Z7FN37</accession>
<dbReference type="Proteomes" id="UP000198900">
    <property type="component" value="Unassembled WGS sequence"/>
</dbReference>
<evidence type="ECO:0000313" key="3">
    <source>
        <dbReference type="EMBL" id="SDJ15100.1"/>
    </source>
</evidence>
<dbReference type="Gene3D" id="3.30.2310.20">
    <property type="entry name" value="RelE-like"/>
    <property type="match status" value="1"/>
</dbReference>
<evidence type="ECO:0000256" key="1">
    <source>
        <dbReference type="ARBA" id="ARBA00022649"/>
    </source>
</evidence>
<dbReference type="InterPro" id="IPR035093">
    <property type="entry name" value="RelE/ParE_toxin_dom_sf"/>
</dbReference>
<name>A0A7Z7FN37_9BURK</name>
<dbReference type="PIRSF" id="PIRSF029218">
    <property type="entry name" value="ParE"/>
    <property type="match status" value="1"/>
</dbReference>
<keyword evidence="4" id="KW-1185">Reference proteome</keyword>
<protein>
    <recommendedName>
        <fullName evidence="2">Toxin</fullName>
    </recommendedName>
</protein>